<gene>
    <name evidence="1" type="ORF">B0W47_10305</name>
    <name evidence="2" type="ORF">CDI09_09355</name>
</gene>
<dbReference type="RefSeq" id="WP_078525860.1">
    <property type="nucleotide sequence ID" value="NZ_CP019875.1"/>
</dbReference>
<dbReference type="Proteomes" id="UP000189683">
    <property type="component" value="Chromosome"/>
</dbReference>
<keyword evidence="4" id="KW-1185">Reference proteome</keyword>
<evidence type="ECO:0000313" key="3">
    <source>
        <dbReference type="Proteomes" id="UP000189683"/>
    </source>
</evidence>
<proteinExistence type="predicted"/>
<sequence>MSKNDFSTAIYALGWQERSLSNVSNVLRALAHDMEITEVPNDSNRDHWMDVAHWLSDYTKKMQANASADINAAKNGGVYPK</sequence>
<evidence type="ECO:0000313" key="4">
    <source>
        <dbReference type="Proteomes" id="UP000247512"/>
    </source>
</evidence>
<evidence type="ECO:0000313" key="2">
    <source>
        <dbReference type="EMBL" id="PYD66201.1"/>
    </source>
</evidence>
<evidence type="ECO:0000313" key="1">
    <source>
        <dbReference type="EMBL" id="AQU87807.1"/>
    </source>
</evidence>
<dbReference type="Proteomes" id="UP000247512">
    <property type="component" value="Unassembled WGS sequence"/>
</dbReference>
<protein>
    <submittedName>
        <fullName evidence="1">Uncharacterized protein</fullName>
    </submittedName>
</protein>
<dbReference type="EMBL" id="CP019875">
    <property type="protein sequence ID" value="AQU87807.1"/>
    <property type="molecule type" value="Genomic_DNA"/>
</dbReference>
<dbReference type="AlphaFoldDB" id="A0A9N7H153"/>
<reference evidence="2 4" key="3">
    <citation type="submission" date="2017-06" db="EMBL/GenBank/DDBJ databases">
        <title>A draft genome sequence of Komagataeibacter nataicola LMG 1536.</title>
        <authorList>
            <person name="Skraban J."/>
            <person name="Cleenwerck I."/>
            <person name="Vandamme P."/>
            <person name="Trcek J."/>
        </authorList>
    </citation>
    <scope>NUCLEOTIDE SEQUENCE [LARGE SCALE GENOMIC DNA]</scope>
    <source>
        <strain evidence="2 4">LMG 1536</strain>
    </source>
</reference>
<organism evidence="1 3">
    <name type="scientific">Komagataeibacter nataicola</name>
    <dbReference type="NCBI Taxonomy" id="265960"/>
    <lineage>
        <taxon>Bacteria</taxon>
        <taxon>Pseudomonadati</taxon>
        <taxon>Pseudomonadota</taxon>
        <taxon>Alphaproteobacteria</taxon>
        <taxon>Acetobacterales</taxon>
        <taxon>Acetobacteraceae</taxon>
        <taxon>Komagataeibacter</taxon>
    </lineage>
</organism>
<reference evidence="1" key="2">
    <citation type="submission" date="2017-02" db="EMBL/GenBank/DDBJ databases">
        <authorList>
            <person name="Zhang H."/>
        </authorList>
    </citation>
    <scope>NUCLEOTIDE SEQUENCE</scope>
    <source>
        <strain evidence="1">RZS01</strain>
    </source>
</reference>
<name>A0A9N7H153_9PROT</name>
<dbReference type="KEGG" id="kna:B0W47_10305"/>
<dbReference type="EMBL" id="NIRT01000014">
    <property type="protein sequence ID" value="PYD66201.1"/>
    <property type="molecule type" value="Genomic_DNA"/>
</dbReference>
<accession>A0A9N7H153</accession>
<dbReference type="OrthoDB" id="7277836at2"/>
<reference evidence="3" key="1">
    <citation type="submission" date="2017-02" db="EMBL/GenBank/DDBJ databases">
        <title>zhang.</title>
        <authorList>
            <person name="Zhang H."/>
        </authorList>
    </citation>
    <scope>NUCLEOTIDE SEQUENCE [LARGE SCALE GENOMIC DNA]</scope>
    <source>
        <strain evidence="3">RZS01</strain>
    </source>
</reference>